<protein>
    <submittedName>
        <fullName evidence="1">Uncharacterized protein</fullName>
    </submittedName>
</protein>
<evidence type="ECO:0000313" key="2">
    <source>
        <dbReference type="Proteomes" id="UP000177905"/>
    </source>
</evidence>
<dbReference type="InterPro" id="IPR043148">
    <property type="entry name" value="TagF_C"/>
</dbReference>
<dbReference type="EMBL" id="MEUA01000005">
    <property type="protein sequence ID" value="OGC16650.1"/>
    <property type="molecule type" value="Genomic_DNA"/>
</dbReference>
<gene>
    <name evidence="1" type="ORF">A2290_03480</name>
</gene>
<comment type="caution">
    <text evidence="1">The sequence shown here is derived from an EMBL/GenBank/DDBJ whole genome shotgun (WGS) entry which is preliminary data.</text>
</comment>
<organism evidence="1 2">
    <name type="scientific">candidate division WOR-1 bacterium RIFOXYB2_FULL_36_35</name>
    <dbReference type="NCBI Taxonomy" id="1802578"/>
    <lineage>
        <taxon>Bacteria</taxon>
        <taxon>Bacillati</taxon>
        <taxon>Saganbacteria</taxon>
    </lineage>
</organism>
<name>A0A1F4S8A2_UNCSA</name>
<sequence length="610" mass="71655">MSNSKKKKLILISEEASFPKEDMDRDFYCFFLGRDYEKLLKLKKTLPSNFHYIDIGDFLYATSYKLRRQYIDFIGNLSCRFSSFYWWVSKIAEKNVMDSPVFLYVCYLDIIKQLKGNEIRNKNICIFSESPELLETIYESELFKEYTVSKFYKKEALMSFYLKSCISLIRFAKRSFIEKIYVIYSRIYGVKHINKNIPLTILRTWVGERNLGDEGLFKDSYFVDLHENLKRKGETVAIIPIIYNIKRSYKEAILWFRKAKAQFIIPEDFYSLADYLKTIFIILKSRHLFKKDFVFNDWNLKLIFRQAFKRDFFEGSLSSLIMHYFLVEKLRKNGIIIKKIIIPFENMISEKPLIMGKLKYYSKTKLLGFQHTSIPPLLLSCYTSFNELKVLPLPDKVICSGKFFKEILLKEGYPSNVLAEGPALRYQYLLKANISNSIEKFYILITLPLLRSTALELLSKSYKILKSISDLKVLIKPHPMMPRKELQDILNVTFDSFFKFEITEGNINDLMAQSKLLIATASATILDAIAYGLPVIRVRSDIDLTLDPMDWISMDETQFVARTSEDIGREIKKILTLTNKQLDQIKIRGRQLMESFFSPLTEQTLLPFYT</sequence>
<dbReference type="AlphaFoldDB" id="A0A1F4S8A2"/>
<dbReference type="Gene3D" id="3.40.50.12580">
    <property type="match status" value="1"/>
</dbReference>
<evidence type="ECO:0000313" key="1">
    <source>
        <dbReference type="EMBL" id="OGC16650.1"/>
    </source>
</evidence>
<accession>A0A1F4S8A2</accession>
<reference evidence="1 2" key="1">
    <citation type="journal article" date="2016" name="Nat. Commun.">
        <title>Thousands of microbial genomes shed light on interconnected biogeochemical processes in an aquifer system.</title>
        <authorList>
            <person name="Anantharaman K."/>
            <person name="Brown C.T."/>
            <person name="Hug L.A."/>
            <person name="Sharon I."/>
            <person name="Castelle C.J."/>
            <person name="Probst A.J."/>
            <person name="Thomas B.C."/>
            <person name="Singh A."/>
            <person name="Wilkins M.J."/>
            <person name="Karaoz U."/>
            <person name="Brodie E.L."/>
            <person name="Williams K.H."/>
            <person name="Hubbard S.S."/>
            <person name="Banfield J.F."/>
        </authorList>
    </citation>
    <scope>NUCLEOTIDE SEQUENCE [LARGE SCALE GENOMIC DNA]</scope>
</reference>
<proteinExistence type="predicted"/>
<dbReference type="Proteomes" id="UP000177905">
    <property type="component" value="Unassembled WGS sequence"/>
</dbReference>
<dbReference type="SUPFAM" id="SSF53756">
    <property type="entry name" value="UDP-Glycosyltransferase/glycogen phosphorylase"/>
    <property type="match status" value="1"/>
</dbReference>